<evidence type="ECO:0000256" key="1">
    <source>
        <dbReference type="SAM" id="MobiDB-lite"/>
    </source>
</evidence>
<reference evidence="2 3" key="1">
    <citation type="submission" date="2016-10" db="EMBL/GenBank/DDBJ databases">
        <authorList>
            <person name="de Groot N.N."/>
        </authorList>
    </citation>
    <scope>NUCLEOTIDE SEQUENCE [LARGE SCALE GENOMIC DNA]</scope>
    <source>
        <strain evidence="2 3">CGMCC 4.5727</strain>
    </source>
</reference>
<dbReference type="AlphaFoldDB" id="A0A1G8X696"/>
<name>A0A1G8X696_9ACTN</name>
<evidence type="ECO:0000313" key="2">
    <source>
        <dbReference type="EMBL" id="SDJ85836.1"/>
    </source>
</evidence>
<gene>
    <name evidence="2" type="ORF">SAMN05421806_10319</name>
</gene>
<dbReference type="Proteomes" id="UP000199155">
    <property type="component" value="Unassembled WGS sequence"/>
</dbReference>
<dbReference type="EMBL" id="FNFF01000003">
    <property type="protein sequence ID" value="SDJ85836.1"/>
    <property type="molecule type" value="Genomic_DNA"/>
</dbReference>
<keyword evidence="3" id="KW-1185">Reference proteome</keyword>
<accession>A0A1G8X696</accession>
<protein>
    <submittedName>
        <fullName evidence="2">Uncharacterized protein</fullName>
    </submittedName>
</protein>
<evidence type="ECO:0000313" key="3">
    <source>
        <dbReference type="Proteomes" id="UP000199155"/>
    </source>
</evidence>
<dbReference type="STRING" id="417292.SAMN05421806_10319"/>
<organism evidence="2 3">
    <name type="scientific">Streptomyces indicus</name>
    <dbReference type="NCBI Taxonomy" id="417292"/>
    <lineage>
        <taxon>Bacteria</taxon>
        <taxon>Bacillati</taxon>
        <taxon>Actinomycetota</taxon>
        <taxon>Actinomycetes</taxon>
        <taxon>Kitasatosporales</taxon>
        <taxon>Streptomycetaceae</taxon>
        <taxon>Streptomyces</taxon>
    </lineage>
</organism>
<feature type="region of interest" description="Disordered" evidence="1">
    <location>
        <begin position="76"/>
        <end position="128"/>
    </location>
</feature>
<proteinExistence type="predicted"/>
<sequence length="128" mass="13646">MRSLRAVLRGVETTPWRWFHTWRVTQTSRTPQVDTTVPPTLASTMGNASDEPATVQKNATVVAISVNDPRITARTAAVRTGSGSLRVPTGSSTHSSPPGPRRSAVPISTSLPLPTVGRIRSLSGPTHQ</sequence>